<dbReference type="SMART" id="SM00420">
    <property type="entry name" value="HTH_DEOR"/>
    <property type="match status" value="1"/>
</dbReference>
<protein>
    <submittedName>
        <fullName evidence="5">DeoR family transcriptional regulator</fullName>
    </submittedName>
</protein>
<dbReference type="SUPFAM" id="SSF46785">
    <property type="entry name" value="Winged helix' DNA-binding domain"/>
    <property type="match status" value="1"/>
</dbReference>
<dbReference type="SUPFAM" id="SSF160387">
    <property type="entry name" value="NosL/MerB-like"/>
    <property type="match status" value="1"/>
</dbReference>
<evidence type="ECO:0000259" key="4">
    <source>
        <dbReference type="PROSITE" id="PS51000"/>
    </source>
</evidence>
<evidence type="ECO:0000313" key="6">
    <source>
        <dbReference type="Proteomes" id="UP001281447"/>
    </source>
</evidence>
<dbReference type="InterPro" id="IPR036388">
    <property type="entry name" value="WH-like_DNA-bd_sf"/>
</dbReference>
<evidence type="ECO:0000256" key="3">
    <source>
        <dbReference type="ARBA" id="ARBA00023163"/>
    </source>
</evidence>
<dbReference type="PROSITE" id="PS00894">
    <property type="entry name" value="HTH_DEOR_1"/>
    <property type="match status" value="1"/>
</dbReference>
<dbReference type="Gene3D" id="1.10.10.10">
    <property type="entry name" value="Winged helix-like DNA-binding domain superfamily/Winged helix DNA-binding domain"/>
    <property type="match status" value="1"/>
</dbReference>
<dbReference type="Proteomes" id="UP001281447">
    <property type="component" value="Unassembled WGS sequence"/>
</dbReference>
<proteinExistence type="predicted"/>
<dbReference type="InterPro" id="IPR036390">
    <property type="entry name" value="WH_DNA-bd_sf"/>
</dbReference>
<evidence type="ECO:0000256" key="1">
    <source>
        <dbReference type="ARBA" id="ARBA00023015"/>
    </source>
</evidence>
<keyword evidence="3" id="KW-0804">Transcription</keyword>
<dbReference type="RefSeq" id="WP_390357866.1">
    <property type="nucleotide sequence ID" value="NZ_JBHUIZ010000017.1"/>
</dbReference>
<dbReference type="EMBL" id="JAWDIP010000003">
    <property type="protein sequence ID" value="MDY0393197.1"/>
    <property type="molecule type" value="Genomic_DNA"/>
</dbReference>
<keyword evidence="2" id="KW-0238">DNA-binding</keyword>
<dbReference type="PRINTS" id="PR00037">
    <property type="entry name" value="HTHLACR"/>
</dbReference>
<dbReference type="InterPro" id="IPR001034">
    <property type="entry name" value="DeoR_HTH"/>
</dbReference>
<organism evidence="5 6">
    <name type="scientific">Tigheibacillus halophilus</name>
    <dbReference type="NCBI Taxonomy" id="361280"/>
    <lineage>
        <taxon>Bacteria</taxon>
        <taxon>Bacillati</taxon>
        <taxon>Bacillota</taxon>
        <taxon>Bacilli</taxon>
        <taxon>Bacillales</taxon>
        <taxon>Bacillaceae</taxon>
        <taxon>Tigheibacillus</taxon>
    </lineage>
</organism>
<evidence type="ECO:0000256" key="2">
    <source>
        <dbReference type="ARBA" id="ARBA00023125"/>
    </source>
</evidence>
<comment type="caution">
    <text evidence="5">The sequence shown here is derived from an EMBL/GenBank/DDBJ whole genome shotgun (WGS) entry which is preliminary data.</text>
</comment>
<accession>A0ABU5C1M6</accession>
<dbReference type="InterPro" id="IPR008719">
    <property type="entry name" value="N2O_reductase_NosL"/>
</dbReference>
<dbReference type="PROSITE" id="PS51000">
    <property type="entry name" value="HTH_DEOR_2"/>
    <property type="match status" value="1"/>
</dbReference>
<name>A0ABU5C1M6_9BACI</name>
<reference evidence="5 6" key="1">
    <citation type="submission" date="2023-10" db="EMBL/GenBank/DDBJ databases">
        <title>Virgibacillus halophilus 5B73C genome.</title>
        <authorList>
            <person name="Miliotis G."/>
            <person name="Sengupta P."/>
            <person name="Hameed A."/>
            <person name="Chuvochina M."/>
            <person name="Mcdonagh F."/>
            <person name="Simpson A.C."/>
            <person name="Singh N.K."/>
            <person name="Rekha P.D."/>
            <person name="Raman K."/>
            <person name="Hugenholtz P."/>
            <person name="Venkateswaran K."/>
        </authorList>
    </citation>
    <scope>NUCLEOTIDE SEQUENCE [LARGE SCALE GENOMIC DNA]</scope>
    <source>
        <strain evidence="5 6">5B73C</strain>
    </source>
</reference>
<feature type="domain" description="HTH deoR-type" evidence="4">
    <location>
        <begin position="3"/>
        <end position="58"/>
    </location>
</feature>
<sequence length="198" mass="22466">MLPLERQKRIKELIYQKKSIKISALSELLNVSEMTIHRDLKPLIETGEIMKTFGGVTLANELDPPTAPANHECVFCRKSINERLTYRLILQNNEIETACCAHCGLLRHRQIKEKVIQAICTDFLTQTTISSVAAWYVMDTSVHIGCCKPQVLTFESKNHAERFVKGFGGELHSFQEAMENVFLQMHGDPCSCHQKGHP</sequence>
<keyword evidence="1" id="KW-0805">Transcription regulation</keyword>
<evidence type="ECO:0000313" key="5">
    <source>
        <dbReference type="EMBL" id="MDY0393197.1"/>
    </source>
</evidence>
<keyword evidence="6" id="KW-1185">Reference proteome</keyword>
<gene>
    <name evidence="5" type="ORF">RWE15_00560</name>
</gene>
<dbReference type="PANTHER" id="PTHR41247:SF1">
    <property type="entry name" value="HTH-TYPE TRANSCRIPTIONAL REPRESSOR YCNK"/>
    <property type="match status" value="1"/>
</dbReference>
<dbReference type="PANTHER" id="PTHR41247">
    <property type="entry name" value="HTH-TYPE TRANSCRIPTIONAL REPRESSOR YCNK"/>
    <property type="match status" value="1"/>
</dbReference>
<dbReference type="Pfam" id="PF05573">
    <property type="entry name" value="NosL"/>
    <property type="match status" value="1"/>
</dbReference>
<dbReference type="Gene3D" id="3.30.70.2050">
    <property type="match status" value="1"/>
</dbReference>
<dbReference type="Pfam" id="PF08220">
    <property type="entry name" value="HTH_DeoR"/>
    <property type="match status" value="1"/>
</dbReference>
<dbReference type="InterPro" id="IPR018356">
    <property type="entry name" value="Tscrpt_reg_HTH_DeoR_CS"/>
</dbReference>